<dbReference type="RefSeq" id="WP_008294141.1">
    <property type="nucleotide sequence ID" value="NZ_CM002299.1"/>
</dbReference>
<dbReference type="OrthoDB" id="1425096at2"/>
<proteinExistence type="predicted"/>
<gene>
    <name evidence="1" type="ORF">KT71_08565</name>
</gene>
<dbReference type="STRING" id="314285.KT71_08565"/>
<sequence length="216" mass="24875">MDYTTLKARHRQERDSWPNNLSLRVHRALSWLERSEQCDDADGRFIFLWIAFNGAYAQELGSLHGGTERERFGLFLAKLVELDTSNRLHQLLWDTYSGTVRVLLDNKYVFQPFWDAHHGDESASDWETRFVESKSGAHRALARSDTATVLSIVLTRLYTLRNQLMHGGATWNGSINRDQLRDCSKFLGELVPTMILVMMEHPNTLWGDACYPVVES</sequence>
<evidence type="ECO:0000313" key="2">
    <source>
        <dbReference type="Proteomes" id="UP000019205"/>
    </source>
</evidence>
<reference evidence="1 2" key="1">
    <citation type="journal article" date="2007" name="Proc. Natl. Acad. Sci. U.S.A.">
        <title>Characterization of a marine gammaproteobacterium capable of aerobic anoxygenic photosynthesis.</title>
        <authorList>
            <person name="Fuchs B.M."/>
            <person name="Spring S."/>
            <person name="Teeling H."/>
            <person name="Quast C."/>
            <person name="Wulf J."/>
            <person name="Schattenhofer M."/>
            <person name="Yan S."/>
            <person name="Ferriera S."/>
            <person name="Johnson J."/>
            <person name="Glockner F.O."/>
            <person name="Amann R."/>
        </authorList>
    </citation>
    <scope>NUCLEOTIDE SEQUENCE [LARGE SCALE GENOMIC DNA]</scope>
    <source>
        <strain evidence="1">KT71</strain>
    </source>
</reference>
<keyword evidence="2" id="KW-1185">Reference proteome</keyword>
<organism evidence="1 2">
    <name type="scientific">Congregibacter litoralis KT71</name>
    <dbReference type="NCBI Taxonomy" id="314285"/>
    <lineage>
        <taxon>Bacteria</taxon>
        <taxon>Pseudomonadati</taxon>
        <taxon>Pseudomonadota</taxon>
        <taxon>Gammaproteobacteria</taxon>
        <taxon>Cellvibrionales</taxon>
        <taxon>Halieaceae</taxon>
        <taxon>Congregibacter</taxon>
    </lineage>
</organism>
<dbReference type="EMBL" id="AAOA02000003">
    <property type="protein sequence ID" value="EAQ96095.1"/>
    <property type="molecule type" value="Genomic_DNA"/>
</dbReference>
<dbReference type="AlphaFoldDB" id="A4AD42"/>
<name>A4AD42_9GAMM</name>
<accession>A4AD42</accession>
<reference evidence="1 2" key="2">
    <citation type="journal article" date="2009" name="PLoS ONE">
        <title>The photosynthetic apparatus and its regulation in the aerobic gammaproteobacterium Congregibacter litoralis gen. nov., sp. nov.</title>
        <authorList>
            <person name="Spring S."/>
            <person name="Lunsdorf H."/>
            <person name="Fuchs B.M."/>
            <person name="Tindall B.J."/>
        </authorList>
    </citation>
    <scope>NUCLEOTIDE SEQUENCE [LARGE SCALE GENOMIC DNA]</scope>
    <source>
        <strain evidence="1">KT71</strain>
    </source>
</reference>
<dbReference type="HOGENOM" id="CLU_091717_0_0_6"/>
<evidence type="ECO:0000313" key="1">
    <source>
        <dbReference type="EMBL" id="EAQ96095.1"/>
    </source>
</evidence>
<protein>
    <submittedName>
        <fullName evidence="1">Uncharacterized protein</fullName>
    </submittedName>
</protein>
<comment type="caution">
    <text evidence="1">The sequence shown here is derived from an EMBL/GenBank/DDBJ whole genome shotgun (WGS) entry which is preliminary data.</text>
</comment>
<dbReference type="eggNOG" id="ENOG502Z83Q">
    <property type="taxonomic scope" value="Bacteria"/>
</dbReference>
<dbReference type="Proteomes" id="UP000019205">
    <property type="component" value="Chromosome"/>
</dbReference>